<feature type="domain" description="VapC45 PIN like" evidence="1">
    <location>
        <begin position="1"/>
        <end position="83"/>
    </location>
</feature>
<protein>
    <recommendedName>
        <fullName evidence="1">VapC45 PIN like domain-containing protein</fullName>
    </recommendedName>
</protein>
<proteinExistence type="predicted"/>
<reference evidence="2 3" key="1">
    <citation type="submission" date="2015-06" db="EMBL/GenBank/DDBJ databases">
        <title>Improved classification and identification of acetic acid bacteria using matrix-assisted laser desorption/ionization time-of-flight mass spectrometry; Gluconobacter nephelii and Gluconobacter uchimurae are later heterotypic synonyms of Gluconobacter japonicus and Gluconobacter oxydans, respectively.</title>
        <authorList>
            <person name="Li L."/>
            <person name="Cleenwerck I."/>
            <person name="De Vuyst L."/>
            <person name="Vandamme P."/>
        </authorList>
    </citation>
    <scope>NUCLEOTIDE SEQUENCE [LARGE SCALE GENOMIC DNA]</scope>
    <source>
        <strain evidence="2 3">LMG 1663</strain>
    </source>
</reference>
<gene>
    <name evidence="2" type="ORF">AD947_09445</name>
</gene>
<name>A0A149TVJ3_9PROT</name>
<dbReference type="OrthoDB" id="7572575at2"/>
<dbReference type="RefSeq" id="WP_061488239.1">
    <property type="nucleotide sequence ID" value="NZ_LHZT01000122.1"/>
</dbReference>
<dbReference type="Proteomes" id="UP000075411">
    <property type="component" value="Unassembled WGS sequence"/>
</dbReference>
<comment type="caution">
    <text evidence="2">The sequence shown here is derived from an EMBL/GenBank/DDBJ whole genome shotgun (WGS) entry which is preliminary data.</text>
</comment>
<accession>A0A149TVJ3</accession>
<evidence type="ECO:0000259" key="1">
    <source>
        <dbReference type="Pfam" id="PF18478"/>
    </source>
</evidence>
<dbReference type="EMBL" id="LHZT01000122">
    <property type="protein sequence ID" value="KXV57152.1"/>
    <property type="molecule type" value="Genomic_DNA"/>
</dbReference>
<evidence type="ECO:0000313" key="2">
    <source>
        <dbReference type="EMBL" id="KXV57152.1"/>
    </source>
</evidence>
<dbReference type="Pfam" id="PF18478">
    <property type="entry name" value="PIN_10"/>
    <property type="match status" value="1"/>
</dbReference>
<dbReference type="AlphaFoldDB" id="A0A149TVJ3"/>
<dbReference type="PATRIC" id="fig|104102.12.peg.1494"/>
<evidence type="ECO:0000313" key="3">
    <source>
        <dbReference type="Proteomes" id="UP000075411"/>
    </source>
</evidence>
<organism evidence="2 3">
    <name type="scientific">Acetobacter tropicalis</name>
    <dbReference type="NCBI Taxonomy" id="104102"/>
    <lineage>
        <taxon>Bacteria</taxon>
        <taxon>Pseudomonadati</taxon>
        <taxon>Pseudomonadota</taxon>
        <taxon>Alphaproteobacteria</taxon>
        <taxon>Acetobacterales</taxon>
        <taxon>Acetobacteraceae</taxon>
        <taxon>Acetobacter</taxon>
    </lineage>
</organism>
<sequence length="137" mass="15245">MKFILDENHPPVLARVLEPLAAMDGHEAVSVRHLGLAGTKDVDLLHILANPVSKVVLITADKAMSRRRHEVAAIRDTGAVVVIGMKAWNQQPDILERARMLVWWWPTIVRCAEGADRGSFLELPWSSSVGVLKRWPA</sequence>
<dbReference type="InterPro" id="IPR041375">
    <property type="entry name" value="VapC45_PIN-like"/>
</dbReference>